<feature type="region of interest" description="Disordered" evidence="1">
    <location>
        <begin position="62"/>
        <end position="81"/>
    </location>
</feature>
<dbReference type="AlphaFoldDB" id="A0A0C9YCQ6"/>
<gene>
    <name evidence="2" type="ORF">PISMIDRAFT_116974</name>
</gene>
<organism evidence="2 3">
    <name type="scientific">Pisolithus microcarpus 441</name>
    <dbReference type="NCBI Taxonomy" id="765257"/>
    <lineage>
        <taxon>Eukaryota</taxon>
        <taxon>Fungi</taxon>
        <taxon>Dikarya</taxon>
        <taxon>Basidiomycota</taxon>
        <taxon>Agaricomycotina</taxon>
        <taxon>Agaricomycetes</taxon>
        <taxon>Agaricomycetidae</taxon>
        <taxon>Boletales</taxon>
        <taxon>Sclerodermatineae</taxon>
        <taxon>Pisolithaceae</taxon>
        <taxon>Pisolithus</taxon>
    </lineage>
</organism>
<feature type="region of interest" description="Disordered" evidence="1">
    <location>
        <begin position="1"/>
        <end position="24"/>
    </location>
</feature>
<keyword evidence="3" id="KW-1185">Reference proteome</keyword>
<sequence>MASTRGYANHVGSRGGRGDIPVTGENPLGRVLPVQWDATRTDQLVTWLLTHAADRHILFHDKNTGESSHTPLAAPGDKPSGCNKKEARLTIASHIFTNDPIYGGQWAENLERFQVSHAKRLNQTGAGVAPGTDNLRETIINSFPHFEDLDSIWRGNPSFDARLFTSNQQTNRAEDMLSLMWRGATCPGDDMFIAKSSEPTAPQVNLPANDRGDDGTVPWSDYSYGGMGEDVRQEGEHVGEYDLHVDVGGTSYERDYDIQADAGGTFNDDSEMHEEYRDDLGYPAGVRTWVRACQAICHLSYTC</sequence>
<evidence type="ECO:0000313" key="3">
    <source>
        <dbReference type="Proteomes" id="UP000054018"/>
    </source>
</evidence>
<protein>
    <submittedName>
        <fullName evidence="2">Unplaced genomic scaffold scaffold_252, whole genome shotgun sequence</fullName>
    </submittedName>
</protein>
<reference evidence="3" key="2">
    <citation type="submission" date="2015-01" db="EMBL/GenBank/DDBJ databases">
        <title>Evolutionary Origins and Diversification of the Mycorrhizal Mutualists.</title>
        <authorList>
            <consortium name="DOE Joint Genome Institute"/>
            <consortium name="Mycorrhizal Genomics Consortium"/>
            <person name="Kohler A."/>
            <person name="Kuo A."/>
            <person name="Nagy L.G."/>
            <person name="Floudas D."/>
            <person name="Copeland A."/>
            <person name="Barry K.W."/>
            <person name="Cichocki N."/>
            <person name="Veneault-Fourrey C."/>
            <person name="LaButti K."/>
            <person name="Lindquist E.A."/>
            <person name="Lipzen A."/>
            <person name="Lundell T."/>
            <person name="Morin E."/>
            <person name="Murat C."/>
            <person name="Riley R."/>
            <person name="Ohm R."/>
            <person name="Sun H."/>
            <person name="Tunlid A."/>
            <person name="Henrissat B."/>
            <person name="Grigoriev I.V."/>
            <person name="Hibbett D.S."/>
            <person name="Martin F."/>
        </authorList>
    </citation>
    <scope>NUCLEOTIDE SEQUENCE [LARGE SCALE GENOMIC DNA]</scope>
    <source>
        <strain evidence="3">441</strain>
    </source>
</reference>
<dbReference type="OrthoDB" id="2678246at2759"/>
<dbReference type="Proteomes" id="UP000054018">
    <property type="component" value="Unassembled WGS sequence"/>
</dbReference>
<dbReference type="STRING" id="765257.A0A0C9YCQ6"/>
<proteinExistence type="predicted"/>
<name>A0A0C9YCQ6_9AGAM</name>
<evidence type="ECO:0000313" key="2">
    <source>
        <dbReference type="EMBL" id="KIK14476.1"/>
    </source>
</evidence>
<dbReference type="HOGENOM" id="CLU_041175_2_0_1"/>
<reference evidence="2 3" key="1">
    <citation type="submission" date="2014-04" db="EMBL/GenBank/DDBJ databases">
        <authorList>
            <consortium name="DOE Joint Genome Institute"/>
            <person name="Kuo A."/>
            <person name="Kohler A."/>
            <person name="Costa M.D."/>
            <person name="Nagy L.G."/>
            <person name="Floudas D."/>
            <person name="Copeland A."/>
            <person name="Barry K.W."/>
            <person name="Cichocki N."/>
            <person name="Veneault-Fourrey C."/>
            <person name="LaButti K."/>
            <person name="Lindquist E.A."/>
            <person name="Lipzen A."/>
            <person name="Lundell T."/>
            <person name="Morin E."/>
            <person name="Murat C."/>
            <person name="Sun H."/>
            <person name="Tunlid A."/>
            <person name="Henrissat B."/>
            <person name="Grigoriev I.V."/>
            <person name="Hibbett D.S."/>
            <person name="Martin F."/>
            <person name="Nordberg H.P."/>
            <person name="Cantor M.N."/>
            <person name="Hua S.X."/>
        </authorList>
    </citation>
    <scope>NUCLEOTIDE SEQUENCE [LARGE SCALE GENOMIC DNA]</scope>
    <source>
        <strain evidence="2 3">441</strain>
    </source>
</reference>
<accession>A0A0C9YCQ6</accession>
<evidence type="ECO:0000256" key="1">
    <source>
        <dbReference type="SAM" id="MobiDB-lite"/>
    </source>
</evidence>
<dbReference type="EMBL" id="KN833936">
    <property type="protein sequence ID" value="KIK14476.1"/>
    <property type="molecule type" value="Genomic_DNA"/>
</dbReference>